<sequence>CHAQGGRRADDGHRTRPWHPVQPAGPGLRAGAPRGAGRWPPAHRHAPGGACSASSLPDPSC</sequence>
<comment type="caution">
    <text evidence="2">The sequence shown here is derived from an EMBL/GenBank/DDBJ whole genome shotgun (WGS) entry which is preliminary data.</text>
</comment>
<evidence type="ECO:0000256" key="1">
    <source>
        <dbReference type="SAM" id="MobiDB-lite"/>
    </source>
</evidence>
<reference evidence="2" key="1">
    <citation type="submission" date="2023-10" db="EMBL/GenBank/DDBJ databases">
        <authorList>
            <person name="Chen Y."/>
            <person name="Shah S."/>
            <person name="Dougan E. K."/>
            <person name="Thang M."/>
            <person name="Chan C."/>
        </authorList>
    </citation>
    <scope>NUCLEOTIDE SEQUENCE [LARGE SCALE GENOMIC DNA]</scope>
</reference>
<proteinExistence type="predicted"/>
<dbReference type="EMBL" id="CAUYUJ010022394">
    <property type="protein sequence ID" value="CAK0910428.1"/>
    <property type="molecule type" value="Genomic_DNA"/>
</dbReference>
<protein>
    <submittedName>
        <fullName evidence="2">Uncharacterized protein</fullName>
    </submittedName>
</protein>
<feature type="compositionally biased region" description="Low complexity" evidence="1">
    <location>
        <begin position="24"/>
        <end position="40"/>
    </location>
</feature>
<evidence type="ECO:0000313" key="3">
    <source>
        <dbReference type="Proteomes" id="UP001189429"/>
    </source>
</evidence>
<dbReference type="Proteomes" id="UP001189429">
    <property type="component" value="Unassembled WGS sequence"/>
</dbReference>
<feature type="non-terminal residue" evidence="2">
    <location>
        <position position="1"/>
    </location>
</feature>
<feature type="compositionally biased region" description="Polar residues" evidence="1">
    <location>
        <begin position="52"/>
        <end position="61"/>
    </location>
</feature>
<name>A0ABN9YGG2_9DINO</name>
<evidence type="ECO:0000313" key="2">
    <source>
        <dbReference type="EMBL" id="CAK0910428.1"/>
    </source>
</evidence>
<feature type="region of interest" description="Disordered" evidence="1">
    <location>
        <begin position="1"/>
        <end position="61"/>
    </location>
</feature>
<feature type="non-terminal residue" evidence="2">
    <location>
        <position position="61"/>
    </location>
</feature>
<keyword evidence="3" id="KW-1185">Reference proteome</keyword>
<accession>A0ABN9YGG2</accession>
<gene>
    <name evidence="2" type="ORF">PCOR1329_LOCUS84621</name>
</gene>
<organism evidence="2 3">
    <name type="scientific">Prorocentrum cordatum</name>
    <dbReference type="NCBI Taxonomy" id="2364126"/>
    <lineage>
        <taxon>Eukaryota</taxon>
        <taxon>Sar</taxon>
        <taxon>Alveolata</taxon>
        <taxon>Dinophyceae</taxon>
        <taxon>Prorocentrales</taxon>
        <taxon>Prorocentraceae</taxon>
        <taxon>Prorocentrum</taxon>
    </lineage>
</organism>